<dbReference type="EMBL" id="JAVKPH010000030">
    <property type="protein sequence ID" value="MDR5654644.1"/>
    <property type="molecule type" value="Genomic_DNA"/>
</dbReference>
<comment type="caution">
    <text evidence="1">The sequence shown here is derived from an EMBL/GenBank/DDBJ whole genome shotgun (WGS) entry which is preliminary data.</text>
</comment>
<keyword evidence="2" id="KW-1185">Reference proteome</keyword>
<dbReference type="Proteomes" id="UP001247754">
    <property type="component" value="Unassembled WGS sequence"/>
</dbReference>
<accession>A0ABU1FCR7</accession>
<evidence type="ECO:0000313" key="2">
    <source>
        <dbReference type="Proteomes" id="UP001247754"/>
    </source>
</evidence>
<reference evidence="1 2" key="1">
    <citation type="submission" date="2023-09" db="EMBL/GenBank/DDBJ databases">
        <title>Xinfangfangia sedmenti sp. nov., isolated the sedment.</title>
        <authorList>
            <person name="Xu L."/>
        </authorList>
    </citation>
    <scope>NUCLEOTIDE SEQUENCE [LARGE SCALE GENOMIC DNA]</scope>
    <source>
        <strain evidence="1 2">LG-4</strain>
    </source>
</reference>
<dbReference type="PANTHER" id="PTHR36849">
    <property type="entry name" value="CYTOPLASMIC PROTEIN-RELATED"/>
    <property type="match status" value="1"/>
</dbReference>
<proteinExistence type="predicted"/>
<dbReference type="InterPro" id="IPR052552">
    <property type="entry name" value="YeaO-like"/>
</dbReference>
<dbReference type="Pfam" id="PF22752">
    <property type="entry name" value="DUF488-N3i"/>
    <property type="match status" value="1"/>
</dbReference>
<gene>
    <name evidence="1" type="ORF">RGD00_18705</name>
</gene>
<dbReference type="RefSeq" id="WP_310458801.1">
    <property type="nucleotide sequence ID" value="NZ_JAVKPH010000030.1"/>
</dbReference>
<dbReference type="PANTHER" id="PTHR36849:SF1">
    <property type="entry name" value="CYTOPLASMIC PROTEIN"/>
    <property type="match status" value="1"/>
</dbReference>
<evidence type="ECO:0000313" key="1">
    <source>
        <dbReference type="EMBL" id="MDR5654644.1"/>
    </source>
</evidence>
<name>A0ABU1FCR7_9RHOB</name>
<organism evidence="1 2">
    <name type="scientific">Ruixingdingia sedimenti</name>
    <dbReference type="NCBI Taxonomy" id="3073604"/>
    <lineage>
        <taxon>Bacteria</taxon>
        <taxon>Pseudomonadati</taxon>
        <taxon>Pseudomonadota</taxon>
        <taxon>Alphaproteobacteria</taxon>
        <taxon>Rhodobacterales</taxon>
        <taxon>Paracoccaceae</taxon>
        <taxon>Ruixingdingia</taxon>
    </lineage>
</organism>
<sequence length="126" mass="14379">MTPPHPIRIARVYDAPGDAPGARLLIDRLWPRGVAKADLPLNDWPKEATPGTELRKWFHANPDRWPEFRRRYLDQLRDNPESLETTLAWCRKGPVTLLTAARDPAHSHAVVLRDHLTDLLTQGAPR</sequence>
<protein>
    <submittedName>
        <fullName evidence="1">DUF488 family protein</fullName>
    </submittedName>
</protein>